<dbReference type="SUPFAM" id="SSF46785">
    <property type="entry name" value="Winged helix' DNA-binding domain"/>
    <property type="match status" value="1"/>
</dbReference>
<dbReference type="SUPFAM" id="SSF100950">
    <property type="entry name" value="NagB/RpiA/CoA transferase-like"/>
    <property type="match status" value="1"/>
</dbReference>
<dbReference type="PROSITE" id="PS51000">
    <property type="entry name" value="HTH_DEOR_2"/>
    <property type="match status" value="1"/>
</dbReference>
<dbReference type="InterPro" id="IPR036390">
    <property type="entry name" value="WH_DNA-bd_sf"/>
</dbReference>
<keyword evidence="2" id="KW-0238">DNA-binding</keyword>
<dbReference type="RefSeq" id="WP_150489585.1">
    <property type="nucleotide sequence ID" value="NZ_BMUV01000006.1"/>
</dbReference>
<dbReference type="OrthoDB" id="7688673at2"/>
<keyword evidence="3" id="KW-0804">Transcription</keyword>
<reference evidence="5 6" key="1">
    <citation type="submission" date="2017-09" db="EMBL/GenBank/DDBJ databases">
        <authorList>
            <person name="Lee N."/>
            <person name="Cho B.-K."/>
        </authorList>
    </citation>
    <scope>NUCLEOTIDE SEQUENCE [LARGE SCALE GENOMIC DNA]</scope>
    <source>
        <strain evidence="5 6">ATCC 12769</strain>
    </source>
</reference>
<dbReference type="GO" id="GO:0003677">
    <property type="term" value="F:DNA binding"/>
    <property type="evidence" value="ECO:0007669"/>
    <property type="project" value="UniProtKB-KW"/>
</dbReference>
<feature type="domain" description="HTH deoR-type" evidence="4">
    <location>
        <begin position="3"/>
        <end position="58"/>
    </location>
</feature>
<dbReference type="Proteomes" id="UP000326178">
    <property type="component" value="Chromosome"/>
</dbReference>
<dbReference type="GO" id="GO:0003700">
    <property type="term" value="F:DNA-binding transcription factor activity"/>
    <property type="evidence" value="ECO:0007669"/>
    <property type="project" value="InterPro"/>
</dbReference>
<dbReference type="InterPro" id="IPR036388">
    <property type="entry name" value="WH-like_DNA-bd_sf"/>
</dbReference>
<dbReference type="InterPro" id="IPR001034">
    <property type="entry name" value="DeoR_HTH"/>
</dbReference>
<dbReference type="InterPro" id="IPR014036">
    <property type="entry name" value="DeoR-like_C"/>
</dbReference>
<dbReference type="SMART" id="SM01134">
    <property type="entry name" value="DeoRC"/>
    <property type="match status" value="1"/>
</dbReference>
<proteinExistence type="predicted"/>
<dbReference type="InterPro" id="IPR037171">
    <property type="entry name" value="NagB/RpiA_transferase-like"/>
</dbReference>
<dbReference type="PANTHER" id="PTHR30363">
    <property type="entry name" value="HTH-TYPE TRANSCRIPTIONAL REGULATOR SRLR-RELATED"/>
    <property type="match status" value="1"/>
</dbReference>
<name>A0A5J6FCM4_9ACTN</name>
<evidence type="ECO:0000313" key="5">
    <source>
        <dbReference type="EMBL" id="QEU74289.1"/>
    </source>
</evidence>
<dbReference type="KEGG" id="snk:CP967_21870"/>
<keyword evidence="1" id="KW-0805">Transcription regulation</keyword>
<sequence length="264" mass="27610">MAAHTRWTRLLEILSDQGHLDVLDAAERLGCSAATVRRDLDELARQNLLTRTRGGAVVSTVAYDLPLRYKAARKADEKQRIARAAAELIPAGSTVGINGGTTASEVARELAVRPGPEGASGSGGHPALTVVTNAINIANELAVRPHVKLVLTGGVARPNSYELVGPLVDSVLRTLALDYTVLGVDAVHPRFGAATHDEAEAGANRALAECAGTVVVVADSSKLGRRAFAQVCESTAVSVLVTDRGAPDEAVEEFTALGIDVRRV</sequence>
<organism evidence="5 6">
    <name type="scientific">Streptomyces nitrosporeus</name>
    <dbReference type="NCBI Taxonomy" id="28894"/>
    <lineage>
        <taxon>Bacteria</taxon>
        <taxon>Bacillati</taxon>
        <taxon>Actinomycetota</taxon>
        <taxon>Actinomycetes</taxon>
        <taxon>Kitasatosporales</taxon>
        <taxon>Streptomycetaceae</taxon>
        <taxon>Streptomyces</taxon>
    </lineage>
</organism>
<evidence type="ECO:0000256" key="2">
    <source>
        <dbReference type="ARBA" id="ARBA00023125"/>
    </source>
</evidence>
<evidence type="ECO:0000256" key="1">
    <source>
        <dbReference type="ARBA" id="ARBA00023015"/>
    </source>
</evidence>
<dbReference type="Pfam" id="PF08220">
    <property type="entry name" value="HTH_DeoR"/>
    <property type="match status" value="1"/>
</dbReference>
<dbReference type="InterPro" id="IPR050313">
    <property type="entry name" value="Carb_Metab_HTH_regulators"/>
</dbReference>
<dbReference type="InterPro" id="IPR018356">
    <property type="entry name" value="Tscrpt_reg_HTH_DeoR_CS"/>
</dbReference>
<dbReference type="PANTHER" id="PTHR30363:SF44">
    <property type="entry name" value="AGA OPERON TRANSCRIPTIONAL REPRESSOR-RELATED"/>
    <property type="match status" value="1"/>
</dbReference>
<dbReference type="AlphaFoldDB" id="A0A5J6FCM4"/>
<evidence type="ECO:0000313" key="6">
    <source>
        <dbReference type="Proteomes" id="UP000326178"/>
    </source>
</evidence>
<dbReference type="PRINTS" id="PR00037">
    <property type="entry name" value="HTHLACR"/>
</dbReference>
<evidence type="ECO:0000256" key="3">
    <source>
        <dbReference type="ARBA" id="ARBA00023163"/>
    </source>
</evidence>
<dbReference type="EMBL" id="CP023702">
    <property type="protein sequence ID" value="QEU74289.1"/>
    <property type="molecule type" value="Genomic_DNA"/>
</dbReference>
<dbReference type="Pfam" id="PF00455">
    <property type="entry name" value="DeoRC"/>
    <property type="match status" value="1"/>
</dbReference>
<evidence type="ECO:0000259" key="4">
    <source>
        <dbReference type="PROSITE" id="PS51000"/>
    </source>
</evidence>
<dbReference type="Gene3D" id="3.40.50.1360">
    <property type="match status" value="1"/>
</dbReference>
<dbReference type="Gene3D" id="1.10.10.10">
    <property type="entry name" value="Winged helix-like DNA-binding domain superfamily/Winged helix DNA-binding domain"/>
    <property type="match status" value="1"/>
</dbReference>
<keyword evidence="6" id="KW-1185">Reference proteome</keyword>
<dbReference type="SMART" id="SM00420">
    <property type="entry name" value="HTH_DEOR"/>
    <property type="match status" value="1"/>
</dbReference>
<protein>
    <submittedName>
        <fullName evidence="5">DeoR/GlpR transcriptional regulator</fullName>
    </submittedName>
</protein>
<dbReference type="PROSITE" id="PS00894">
    <property type="entry name" value="HTH_DEOR_1"/>
    <property type="match status" value="1"/>
</dbReference>
<accession>A0A5J6FCM4</accession>
<gene>
    <name evidence="5" type="ORF">CP967_21870</name>
</gene>